<evidence type="ECO:0000313" key="8">
    <source>
        <dbReference type="Proteomes" id="UP000816034"/>
    </source>
</evidence>
<dbReference type="RefSeq" id="XP_044551794.1">
    <property type="nucleotide sequence ID" value="XM_044689891.1"/>
</dbReference>
<feature type="domain" description="NlpC/P60" evidence="6">
    <location>
        <begin position="57"/>
        <end position="173"/>
    </location>
</feature>
<sequence>MTRSLLIALLLTLLAFTAASIHARRTLSEGAIDTIVNTWVNSVTDRASFDEESDAASTPGQIAASFSNSKVGSCYSQAQRMGNPCYDCSSLVYLAYKSAGKNVPTTTRGYPGGLRDVTGQALQTGDILWRSGHVGIYVGGNQVVNAENPKSGVKKRDLGFYTKYLGFTRVYRV</sequence>
<dbReference type="Pfam" id="PF00877">
    <property type="entry name" value="NLPC_P60"/>
    <property type="match status" value="1"/>
</dbReference>
<keyword evidence="2" id="KW-0645">Protease</keyword>
<protein>
    <recommendedName>
        <fullName evidence="6">NlpC/P60 domain-containing protein</fullName>
    </recommendedName>
</protein>
<proteinExistence type="inferred from homology"/>
<dbReference type="SUPFAM" id="SSF54001">
    <property type="entry name" value="Cysteine proteinases"/>
    <property type="match status" value="1"/>
</dbReference>
<evidence type="ECO:0000256" key="1">
    <source>
        <dbReference type="ARBA" id="ARBA00007074"/>
    </source>
</evidence>
<dbReference type="InterPro" id="IPR038765">
    <property type="entry name" value="Papain-like_cys_pep_sf"/>
</dbReference>
<dbReference type="PANTHER" id="PTHR47359:SF3">
    <property type="entry name" value="NLP_P60 DOMAIN-CONTAINING PROTEIN-RELATED"/>
    <property type="match status" value="1"/>
</dbReference>
<dbReference type="Proteomes" id="UP000816034">
    <property type="component" value="Unassembled WGS sequence"/>
</dbReference>
<keyword evidence="4" id="KW-0788">Thiol protease</keyword>
<gene>
    <name evidence="7" type="ORF">C9374_001396</name>
</gene>
<dbReference type="GO" id="GO:0006508">
    <property type="term" value="P:proteolysis"/>
    <property type="evidence" value="ECO:0007669"/>
    <property type="project" value="UniProtKB-KW"/>
</dbReference>
<dbReference type="AlphaFoldDB" id="A0AA88GS03"/>
<dbReference type="Gene3D" id="3.90.1720.10">
    <property type="entry name" value="endopeptidase domain like (from Nostoc punctiforme)"/>
    <property type="match status" value="1"/>
</dbReference>
<dbReference type="GO" id="GO:0008234">
    <property type="term" value="F:cysteine-type peptidase activity"/>
    <property type="evidence" value="ECO:0007669"/>
    <property type="project" value="UniProtKB-KW"/>
</dbReference>
<keyword evidence="3" id="KW-0378">Hydrolase</keyword>
<evidence type="ECO:0000259" key="6">
    <source>
        <dbReference type="PROSITE" id="PS51935"/>
    </source>
</evidence>
<comment type="similarity">
    <text evidence="1">Belongs to the peptidase C40 family.</text>
</comment>
<evidence type="ECO:0000256" key="4">
    <source>
        <dbReference type="ARBA" id="ARBA00022807"/>
    </source>
</evidence>
<reference evidence="7 8" key="1">
    <citation type="journal article" date="2018" name="BMC Genomics">
        <title>The genome of Naegleria lovaniensis, the basis for a comparative approach to unravel pathogenicity factors of the human pathogenic amoeba N. fowleri.</title>
        <authorList>
            <person name="Liechti N."/>
            <person name="Schurch N."/>
            <person name="Bruggmann R."/>
            <person name="Wittwer M."/>
        </authorList>
    </citation>
    <scope>NUCLEOTIDE SEQUENCE [LARGE SCALE GENOMIC DNA]</scope>
    <source>
        <strain evidence="7 8">ATCC 30569</strain>
    </source>
</reference>
<evidence type="ECO:0000256" key="5">
    <source>
        <dbReference type="SAM" id="SignalP"/>
    </source>
</evidence>
<name>A0AA88GS03_NAELO</name>
<dbReference type="GeneID" id="68093852"/>
<dbReference type="PANTHER" id="PTHR47359">
    <property type="entry name" value="PEPTIDOGLYCAN DL-ENDOPEPTIDASE CWLO"/>
    <property type="match status" value="1"/>
</dbReference>
<feature type="signal peptide" evidence="5">
    <location>
        <begin position="1"/>
        <end position="23"/>
    </location>
</feature>
<dbReference type="InterPro" id="IPR051794">
    <property type="entry name" value="PG_Endopeptidase_C40"/>
</dbReference>
<evidence type="ECO:0000256" key="3">
    <source>
        <dbReference type="ARBA" id="ARBA00022801"/>
    </source>
</evidence>
<comment type="caution">
    <text evidence="7">The sequence shown here is derived from an EMBL/GenBank/DDBJ whole genome shotgun (WGS) entry which is preliminary data.</text>
</comment>
<dbReference type="EMBL" id="PYSW02000012">
    <property type="protein sequence ID" value="KAG2387802.1"/>
    <property type="molecule type" value="Genomic_DNA"/>
</dbReference>
<dbReference type="PROSITE" id="PS51935">
    <property type="entry name" value="NLPC_P60"/>
    <property type="match status" value="1"/>
</dbReference>
<organism evidence="7 8">
    <name type="scientific">Naegleria lovaniensis</name>
    <name type="common">Amoeba</name>
    <dbReference type="NCBI Taxonomy" id="51637"/>
    <lineage>
        <taxon>Eukaryota</taxon>
        <taxon>Discoba</taxon>
        <taxon>Heterolobosea</taxon>
        <taxon>Tetramitia</taxon>
        <taxon>Eutetramitia</taxon>
        <taxon>Vahlkampfiidae</taxon>
        <taxon>Naegleria</taxon>
    </lineage>
</organism>
<feature type="chain" id="PRO_5041643622" description="NlpC/P60 domain-containing protein" evidence="5">
    <location>
        <begin position="24"/>
        <end position="173"/>
    </location>
</feature>
<keyword evidence="8" id="KW-1185">Reference proteome</keyword>
<keyword evidence="5" id="KW-0732">Signal</keyword>
<dbReference type="InterPro" id="IPR000064">
    <property type="entry name" value="NLP_P60_dom"/>
</dbReference>
<evidence type="ECO:0000313" key="7">
    <source>
        <dbReference type="EMBL" id="KAG2387802.1"/>
    </source>
</evidence>
<accession>A0AA88GS03</accession>
<evidence type="ECO:0000256" key="2">
    <source>
        <dbReference type="ARBA" id="ARBA00022670"/>
    </source>
</evidence>